<evidence type="ECO:0000256" key="1">
    <source>
        <dbReference type="ARBA" id="ARBA00022741"/>
    </source>
</evidence>
<dbReference type="InterPro" id="IPR041664">
    <property type="entry name" value="AAA_16"/>
</dbReference>
<dbReference type="GO" id="GO:0004016">
    <property type="term" value="F:adenylate cyclase activity"/>
    <property type="evidence" value="ECO:0007669"/>
    <property type="project" value="UniProtKB-ARBA"/>
</dbReference>
<dbReference type="InterPro" id="IPR019734">
    <property type="entry name" value="TPR_rpt"/>
</dbReference>
<evidence type="ECO:0000313" key="5">
    <source>
        <dbReference type="EMBL" id="MTH61409.1"/>
    </source>
</evidence>
<dbReference type="InterPro" id="IPR029787">
    <property type="entry name" value="Nucleotide_cyclase"/>
</dbReference>
<dbReference type="PROSITE" id="PS50125">
    <property type="entry name" value="GUANYLATE_CYCLASE_2"/>
    <property type="match status" value="1"/>
</dbReference>
<dbReference type="InterPro" id="IPR027417">
    <property type="entry name" value="P-loop_NTPase"/>
</dbReference>
<dbReference type="Gene3D" id="1.10.150.50">
    <property type="entry name" value="Transcription Factor, Ets-1"/>
    <property type="match status" value="1"/>
</dbReference>
<dbReference type="SMART" id="SM00454">
    <property type="entry name" value="SAM"/>
    <property type="match status" value="1"/>
</dbReference>
<dbReference type="PANTHER" id="PTHR16305">
    <property type="entry name" value="TESTICULAR SOLUBLE ADENYLYL CYCLASE"/>
    <property type="match status" value="1"/>
</dbReference>
<accession>A0A844HQH8</accession>
<protein>
    <submittedName>
        <fullName evidence="5">AAA family ATPase</fullName>
    </submittedName>
</protein>
<evidence type="ECO:0000259" key="3">
    <source>
        <dbReference type="PROSITE" id="PS50105"/>
    </source>
</evidence>
<sequence length="1103" mass="118995">MKFNKDDVGPRGNLRRDMMPLVERLLRELQLSLYLPHFERNHLTDDLLATLTDADLKEIGISSLGHRKQILAAIASVARTPAEAQLRAVVVLFADLTGYTRLTRELPSEDMHVLLSEFFSQFDAILRQTGGTVSHIGDCVMAVFGTERSHGNEAERALTASIAMHAAMPGLSARTGRELSIHIGIAVGQVLFAQGGLGELGGIGFTVSGDSVNLASRIADNAEAGETLISERVYRGLEGRIICDQERRIEVQGFDGPVPVHRFRALRAASAPSRFVGRKTEIALADNLLRACATGPPGGVLHIRGEAGIGKTALVEQILSMAQDAGFASHRTLVLDFGLGEKASVDRDILAALSGLPRDASADAVRARTEEYLRQGALDPAGARFFELALGLVPAGTAQAFFAGLDSAALAEGRRAVVARVVQASARARPLLLVVEDIHWADAETRAILSVLAGTVPQARVCLILTERRTERLIDPQELFAGLDAQVRQIDLNAISIEEGLELGLALHGAQGEFVVACVRRAEGNPLFLEQLLRSGSDPQEANVPETIQGLIQSRVDMLSEDNRRILIAASVIGQRFDMAAAAAIAGIRIDNLAVLEGSALIRRHEDGYLFHHALIRDAVYSQILRDQLRRLHRAAADWFAPHDRLLHAEHLEKAADPDAAAAYLTAANEVLDRHRRDSAIALVDRGLALAGDDIRVPLLLLRGDVLRDLGRGPESIAAFESALAEAKGPAAALKARIGLVSTMRVLDRIDDAFAMIAETETLMRDAEAEFLPDLARLHYLKGGLCFPRGDFGGCLAAHRQAFDYAVRADHPELRARALSGLGDAYYAQGRMHLAHGVFEECLALCDAHALSSVECANRFMLGTTKIYMLETRAALDEALRSATLAQRIGQLRPEIVARLTAGWIYQSMAEHDAARQQIERGLEAAQELGAPRFLPFLRETLVRVCLSEGDVPTAHALACDVLEQARSMGAMNFIGPWVLASHAMTCCDPDQRSTSLAEGEALLAGGCVGHNHYRFRAYAIRACAQAGDWDGAGRQAAALAAYTKDEPTPWSDLHIGFGHALAAWGKGDGAARQALHDIADRASAAAQLTTRRAILEVTGITT</sequence>
<dbReference type="GO" id="GO:0005737">
    <property type="term" value="C:cytoplasm"/>
    <property type="evidence" value="ECO:0007669"/>
    <property type="project" value="TreeGrafter"/>
</dbReference>
<dbReference type="AlphaFoldDB" id="A0A844HQH8"/>
<dbReference type="PANTHER" id="PTHR16305:SF28">
    <property type="entry name" value="GUANYLATE CYCLASE DOMAIN-CONTAINING PROTEIN"/>
    <property type="match status" value="1"/>
</dbReference>
<keyword evidence="2" id="KW-0067">ATP-binding</keyword>
<dbReference type="GO" id="GO:0035556">
    <property type="term" value="P:intracellular signal transduction"/>
    <property type="evidence" value="ECO:0007669"/>
    <property type="project" value="InterPro"/>
</dbReference>
<dbReference type="Pfam" id="PF13191">
    <property type="entry name" value="AAA_16"/>
    <property type="match status" value="1"/>
</dbReference>
<dbReference type="CDD" id="cd07302">
    <property type="entry name" value="CHD"/>
    <property type="match status" value="1"/>
</dbReference>
<dbReference type="SUPFAM" id="SSF47769">
    <property type="entry name" value="SAM/Pointed domain"/>
    <property type="match status" value="1"/>
</dbReference>
<dbReference type="Proteomes" id="UP000449846">
    <property type="component" value="Unassembled WGS sequence"/>
</dbReference>
<dbReference type="SMART" id="SM00044">
    <property type="entry name" value="CYCc"/>
    <property type="match status" value="1"/>
</dbReference>
<evidence type="ECO:0000256" key="2">
    <source>
        <dbReference type="ARBA" id="ARBA00022840"/>
    </source>
</evidence>
<dbReference type="Gene3D" id="3.40.50.300">
    <property type="entry name" value="P-loop containing nucleotide triphosphate hydrolases"/>
    <property type="match status" value="1"/>
</dbReference>
<dbReference type="InterPro" id="IPR001660">
    <property type="entry name" value="SAM"/>
</dbReference>
<dbReference type="Gene3D" id="1.25.40.10">
    <property type="entry name" value="Tetratricopeptide repeat domain"/>
    <property type="match status" value="2"/>
</dbReference>
<keyword evidence="6" id="KW-1185">Reference proteome</keyword>
<dbReference type="CDD" id="cd09487">
    <property type="entry name" value="SAM_superfamily"/>
    <property type="match status" value="1"/>
</dbReference>
<evidence type="ECO:0000313" key="6">
    <source>
        <dbReference type="Proteomes" id="UP000449846"/>
    </source>
</evidence>
<dbReference type="InterPro" id="IPR001054">
    <property type="entry name" value="A/G_cyclase"/>
</dbReference>
<dbReference type="OrthoDB" id="341967at2"/>
<dbReference type="PROSITE" id="PS50105">
    <property type="entry name" value="SAM_DOMAIN"/>
    <property type="match status" value="1"/>
</dbReference>
<dbReference type="SUPFAM" id="SSF55073">
    <property type="entry name" value="Nucleotide cyclase"/>
    <property type="match status" value="1"/>
</dbReference>
<dbReference type="GO" id="GO:0005524">
    <property type="term" value="F:ATP binding"/>
    <property type="evidence" value="ECO:0007669"/>
    <property type="project" value="UniProtKB-KW"/>
</dbReference>
<dbReference type="EMBL" id="WMIG01000015">
    <property type="protein sequence ID" value="MTH61409.1"/>
    <property type="molecule type" value="Genomic_DNA"/>
</dbReference>
<feature type="domain" description="SAM" evidence="3">
    <location>
        <begin position="22"/>
        <end position="80"/>
    </location>
</feature>
<proteinExistence type="predicted"/>
<dbReference type="InterPro" id="IPR013761">
    <property type="entry name" value="SAM/pointed_sf"/>
</dbReference>
<dbReference type="SUPFAM" id="SSF48452">
    <property type="entry name" value="TPR-like"/>
    <property type="match status" value="1"/>
</dbReference>
<dbReference type="SUPFAM" id="SSF52540">
    <property type="entry name" value="P-loop containing nucleoside triphosphate hydrolases"/>
    <property type="match status" value="1"/>
</dbReference>
<dbReference type="InterPro" id="IPR011990">
    <property type="entry name" value="TPR-like_helical_dom_sf"/>
</dbReference>
<dbReference type="Pfam" id="PF07647">
    <property type="entry name" value="SAM_2"/>
    <property type="match status" value="1"/>
</dbReference>
<dbReference type="Gene3D" id="3.30.70.1230">
    <property type="entry name" value="Nucleotide cyclase"/>
    <property type="match status" value="1"/>
</dbReference>
<name>A0A844HQH8_9RHOB</name>
<keyword evidence="1" id="KW-0547">Nucleotide-binding</keyword>
<dbReference type="GO" id="GO:0009190">
    <property type="term" value="P:cyclic nucleotide biosynthetic process"/>
    <property type="evidence" value="ECO:0007669"/>
    <property type="project" value="InterPro"/>
</dbReference>
<organism evidence="5 6">
    <name type="scientific">Paracoccus litorisediminis</name>
    <dbReference type="NCBI Taxonomy" id="2006130"/>
    <lineage>
        <taxon>Bacteria</taxon>
        <taxon>Pseudomonadati</taxon>
        <taxon>Pseudomonadota</taxon>
        <taxon>Alphaproteobacteria</taxon>
        <taxon>Rhodobacterales</taxon>
        <taxon>Paracoccaceae</taxon>
        <taxon>Paracoccus</taxon>
    </lineage>
</organism>
<comment type="caution">
    <text evidence="5">The sequence shown here is derived from an EMBL/GenBank/DDBJ whole genome shotgun (WGS) entry which is preliminary data.</text>
</comment>
<gene>
    <name evidence="5" type="ORF">GL300_19525</name>
</gene>
<feature type="domain" description="Guanylate cyclase" evidence="4">
    <location>
        <begin position="90"/>
        <end position="219"/>
    </location>
</feature>
<dbReference type="SMART" id="SM00028">
    <property type="entry name" value="TPR"/>
    <property type="match status" value="4"/>
</dbReference>
<evidence type="ECO:0000259" key="4">
    <source>
        <dbReference type="PROSITE" id="PS50125"/>
    </source>
</evidence>
<dbReference type="Pfam" id="PF00211">
    <property type="entry name" value="Guanylate_cyc"/>
    <property type="match status" value="1"/>
</dbReference>
<reference evidence="5 6" key="1">
    <citation type="submission" date="2019-11" db="EMBL/GenBank/DDBJ databases">
        <authorList>
            <person name="Dong K."/>
        </authorList>
    </citation>
    <scope>NUCLEOTIDE SEQUENCE [LARGE SCALE GENOMIC DNA]</scope>
    <source>
        <strain evidence="5 6">NBRC 112902</strain>
    </source>
</reference>